<comment type="caution">
    <text evidence="1">The sequence shown here is derived from an EMBL/GenBank/DDBJ whole genome shotgun (WGS) entry which is preliminary data.</text>
</comment>
<reference evidence="1" key="2">
    <citation type="submission" date="2020-09" db="EMBL/GenBank/DDBJ databases">
        <authorList>
            <person name="Sun Q."/>
            <person name="Ohkuma M."/>
        </authorList>
    </citation>
    <scope>NUCLEOTIDE SEQUENCE</scope>
    <source>
        <strain evidence="1">JCM 4346</strain>
    </source>
</reference>
<organism evidence="1 2">
    <name type="scientific">Streptomyces aurantiogriseus</name>
    <dbReference type="NCBI Taxonomy" id="66870"/>
    <lineage>
        <taxon>Bacteria</taxon>
        <taxon>Bacillati</taxon>
        <taxon>Actinomycetota</taxon>
        <taxon>Actinomycetes</taxon>
        <taxon>Kitasatosporales</taxon>
        <taxon>Streptomycetaceae</taxon>
        <taxon>Streptomyces</taxon>
    </lineage>
</organism>
<accession>A0A918KZ25</accession>
<evidence type="ECO:0000313" key="2">
    <source>
        <dbReference type="Proteomes" id="UP000658320"/>
    </source>
</evidence>
<reference evidence="1" key="1">
    <citation type="journal article" date="2014" name="Int. J. Syst. Evol. Microbiol.">
        <title>Complete genome sequence of Corynebacterium casei LMG S-19264T (=DSM 44701T), isolated from a smear-ripened cheese.</title>
        <authorList>
            <consortium name="US DOE Joint Genome Institute (JGI-PGF)"/>
            <person name="Walter F."/>
            <person name="Albersmeier A."/>
            <person name="Kalinowski J."/>
            <person name="Ruckert C."/>
        </authorList>
    </citation>
    <scope>NUCLEOTIDE SEQUENCE</scope>
    <source>
        <strain evidence="1">JCM 4346</strain>
    </source>
</reference>
<dbReference type="EMBL" id="BMSX01000027">
    <property type="protein sequence ID" value="GGR51527.1"/>
    <property type="molecule type" value="Genomic_DNA"/>
</dbReference>
<gene>
    <name evidence="1" type="ORF">GCM10010251_80660</name>
</gene>
<protein>
    <submittedName>
        <fullName evidence="1">Uncharacterized protein</fullName>
    </submittedName>
</protein>
<evidence type="ECO:0000313" key="1">
    <source>
        <dbReference type="EMBL" id="GGR51527.1"/>
    </source>
</evidence>
<dbReference type="Proteomes" id="UP000658320">
    <property type="component" value="Unassembled WGS sequence"/>
</dbReference>
<proteinExistence type="predicted"/>
<name>A0A918KZ25_9ACTN</name>
<dbReference type="AlphaFoldDB" id="A0A918KZ25"/>
<sequence length="239" mass="26619">MEAREHKKAFEHLRDSLKEYTLDYSRAAIEGEIPKALERDSRILDERSVDAYGTESGHTFALDQDGWISMAVPEDSSPGDIATEVERFLQEMAPTTIREEGLTVNIDLVCPPGTILDGIQRLSSVAELSLTVRLPNPGCDLPDAIKRMEEYGAQVAEEKYRNERGLGVPLQEAERFDKEASRGNADVRVVSTDGDVFDSRENPAEFKHHYEMARSTVPPLLVLALAWLSERWFGGGGPT</sequence>
<keyword evidence="2" id="KW-1185">Reference proteome</keyword>